<dbReference type="PANTHER" id="PTHR35357">
    <property type="entry name" value="OS02G0537100 PROTEIN"/>
    <property type="match status" value="1"/>
</dbReference>
<dbReference type="SMART" id="SM00856">
    <property type="entry name" value="PMEI"/>
    <property type="match status" value="1"/>
</dbReference>
<dbReference type="GO" id="GO:0004857">
    <property type="term" value="F:enzyme inhibitor activity"/>
    <property type="evidence" value="ECO:0007669"/>
    <property type="project" value="InterPro"/>
</dbReference>
<evidence type="ECO:0000256" key="1">
    <source>
        <dbReference type="ARBA" id="ARBA00022729"/>
    </source>
</evidence>
<feature type="signal peptide" evidence="4">
    <location>
        <begin position="1"/>
        <end position="20"/>
    </location>
</feature>
<dbReference type="SUPFAM" id="SSF101148">
    <property type="entry name" value="Plant invertase/pectin methylesterase inhibitor"/>
    <property type="match status" value="1"/>
</dbReference>
<protein>
    <recommendedName>
        <fullName evidence="5">Pectinesterase inhibitor domain-containing protein</fullName>
    </recommendedName>
</protein>
<dbReference type="InterPro" id="IPR006501">
    <property type="entry name" value="Pectinesterase_inhib_dom"/>
</dbReference>
<feature type="domain" description="Pectinesterase inhibitor" evidence="5">
    <location>
        <begin position="18"/>
        <end position="172"/>
    </location>
</feature>
<keyword evidence="2" id="KW-1015">Disulfide bond</keyword>
<reference evidence="7" key="1">
    <citation type="journal article" date="2017" name="Nat. Commun.">
        <title>The asparagus genome sheds light on the origin and evolution of a young Y chromosome.</title>
        <authorList>
            <person name="Harkess A."/>
            <person name="Zhou J."/>
            <person name="Xu C."/>
            <person name="Bowers J.E."/>
            <person name="Van der Hulst R."/>
            <person name="Ayyampalayam S."/>
            <person name="Mercati F."/>
            <person name="Riccardi P."/>
            <person name="McKain M.R."/>
            <person name="Kakrana A."/>
            <person name="Tang H."/>
            <person name="Ray J."/>
            <person name="Groenendijk J."/>
            <person name="Arikit S."/>
            <person name="Mathioni S.M."/>
            <person name="Nakano M."/>
            <person name="Shan H."/>
            <person name="Telgmann-Rauber A."/>
            <person name="Kanno A."/>
            <person name="Yue Z."/>
            <person name="Chen H."/>
            <person name="Li W."/>
            <person name="Chen Y."/>
            <person name="Xu X."/>
            <person name="Zhang Y."/>
            <person name="Luo S."/>
            <person name="Chen H."/>
            <person name="Gao J."/>
            <person name="Mao Z."/>
            <person name="Pires J.C."/>
            <person name="Luo M."/>
            <person name="Kudrna D."/>
            <person name="Wing R.A."/>
            <person name="Meyers B.C."/>
            <person name="Yi K."/>
            <person name="Kong H."/>
            <person name="Lavrijsen P."/>
            <person name="Sunseri F."/>
            <person name="Falavigna A."/>
            <person name="Ye Y."/>
            <person name="Leebens-Mack J.H."/>
            <person name="Chen G."/>
        </authorList>
    </citation>
    <scope>NUCLEOTIDE SEQUENCE [LARGE SCALE GENOMIC DNA]</scope>
    <source>
        <strain evidence="7">cv. DH0086</strain>
    </source>
</reference>
<gene>
    <name evidence="6" type="ORF">A4U43_C01F22080</name>
</gene>
<comment type="similarity">
    <text evidence="3">Belongs to the PMEI family.</text>
</comment>
<sequence>MKVFACISAAFLLLSMYSVGATLEATCKQVTSPPVHGFDFDFCKTSLQVVPGSEKADTLGLSLIAASLALANFMHNQAKATELLRDKNLSKPTRNILTDCQRFYSDDADDLKRAIEALKSGKFNLSDIKTYLVNASDDVETCIESWEDLDQKSLMPKEEDDAEKISRLALAVTALLRP</sequence>
<dbReference type="Gene3D" id="1.20.140.40">
    <property type="entry name" value="Invertase/pectin methylesterase inhibitor family protein"/>
    <property type="match status" value="1"/>
</dbReference>
<dbReference type="NCBIfam" id="TIGR01614">
    <property type="entry name" value="PME_inhib"/>
    <property type="match status" value="1"/>
</dbReference>
<dbReference type="Proteomes" id="UP000243459">
    <property type="component" value="Chromosome 1"/>
</dbReference>
<feature type="chain" id="PRO_5024347778" description="Pectinesterase inhibitor domain-containing protein" evidence="4">
    <location>
        <begin position="21"/>
        <end position="178"/>
    </location>
</feature>
<dbReference type="AlphaFoldDB" id="A0A5P1FR78"/>
<dbReference type="OMA" id="YCIRVFQ"/>
<evidence type="ECO:0000256" key="2">
    <source>
        <dbReference type="ARBA" id="ARBA00023157"/>
    </source>
</evidence>
<dbReference type="InterPro" id="IPR035513">
    <property type="entry name" value="Invertase/methylesterase_inhib"/>
</dbReference>
<organism evidence="6 7">
    <name type="scientific">Asparagus officinalis</name>
    <name type="common">Garden asparagus</name>
    <dbReference type="NCBI Taxonomy" id="4686"/>
    <lineage>
        <taxon>Eukaryota</taxon>
        <taxon>Viridiplantae</taxon>
        <taxon>Streptophyta</taxon>
        <taxon>Embryophyta</taxon>
        <taxon>Tracheophyta</taxon>
        <taxon>Spermatophyta</taxon>
        <taxon>Magnoliopsida</taxon>
        <taxon>Liliopsida</taxon>
        <taxon>Asparagales</taxon>
        <taxon>Asparagaceae</taxon>
        <taxon>Asparagoideae</taxon>
        <taxon>Asparagus</taxon>
    </lineage>
</organism>
<evidence type="ECO:0000313" key="6">
    <source>
        <dbReference type="EMBL" id="ONK80816.1"/>
    </source>
</evidence>
<dbReference type="Gramene" id="ONK80816">
    <property type="protein sequence ID" value="ONK80816"/>
    <property type="gene ID" value="A4U43_C01F22080"/>
</dbReference>
<dbReference type="PANTHER" id="PTHR35357:SF23">
    <property type="entry name" value="PECTINESTERASE INHIBITOR DOMAIN-CONTAINING PROTEIN"/>
    <property type="match status" value="1"/>
</dbReference>
<keyword evidence="7" id="KW-1185">Reference proteome</keyword>
<dbReference type="EMBL" id="CM007381">
    <property type="protein sequence ID" value="ONK80816.1"/>
    <property type="molecule type" value="Genomic_DNA"/>
</dbReference>
<accession>A0A5P1FR78</accession>
<keyword evidence="1 4" id="KW-0732">Signal</keyword>
<name>A0A5P1FR78_ASPOF</name>
<evidence type="ECO:0000313" key="7">
    <source>
        <dbReference type="Proteomes" id="UP000243459"/>
    </source>
</evidence>
<dbReference type="OrthoDB" id="1872906at2759"/>
<dbReference type="Pfam" id="PF04043">
    <property type="entry name" value="PMEI"/>
    <property type="match status" value="1"/>
</dbReference>
<evidence type="ECO:0000256" key="3">
    <source>
        <dbReference type="ARBA" id="ARBA00038471"/>
    </source>
</evidence>
<evidence type="ECO:0000256" key="4">
    <source>
        <dbReference type="SAM" id="SignalP"/>
    </source>
</evidence>
<proteinExistence type="inferred from homology"/>
<evidence type="ECO:0000259" key="5">
    <source>
        <dbReference type="SMART" id="SM00856"/>
    </source>
</evidence>